<dbReference type="Proteomes" id="UP001519460">
    <property type="component" value="Unassembled WGS sequence"/>
</dbReference>
<name>A0ABD0KNL3_9CAEN</name>
<evidence type="ECO:0000313" key="2">
    <source>
        <dbReference type="Proteomes" id="UP001519460"/>
    </source>
</evidence>
<comment type="caution">
    <text evidence="1">The sequence shown here is derived from an EMBL/GenBank/DDBJ whole genome shotgun (WGS) entry which is preliminary data.</text>
</comment>
<proteinExistence type="predicted"/>
<protein>
    <submittedName>
        <fullName evidence="1">Uncharacterized protein</fullName>
    </submittedName>
</protein>
<sequence>MEDICAPDYRHQGTVSHRSHTESSPIRLAQNNMESILQGEKGYVYPLYTRPTPSGGSPPDANNTYCVESHLIGRWAGRLRLSIDCCCVLNSQELMYASRQQRGAYAVLQFKVSFV</sequence>
<dbReference type="AlphaFoldDB" id="A0ABD0KNL3"/>
<accession>A0ABD0KNL3</accession>
<organism evidence="1 2">
    <name type="scientific">Batillaria attramentaria</name>
    <dbReference type="NCBI Taxonomy" id="370345"/>
    <lineage>
        <taxon>Eukaryota</taxon>
        <taxon>Metazoa</taxon>
        <taxon>Spiralia</taxon>
        <taxon>Lophotrochozoa</taxon>
        <taxon>Mollusca</taxon>
        <taxon>Gastropoda</taxon>
        <taxon>Caenogastropoda</taxon>
        <taxon>Sorbeoconcha</taxon>
        <taxon>Cerithioidea</taxon>
        <taxon>Batillariidae</taxon>
        <taxon>Batillaria</taxon>
    </lineage>
</organism>
<reference evidence="1 2" key="1">
    <citation type="journal article" date="2023" name="Sci. Data">
        <title>Genome assembly of the Korean intertidal mud-creeper Batillaria attramentaria.</title>
        <authorList>
            <person name="Patra A.K."/>
            <person name="Ho P.T."/>
            <person name="Jun S."/>
            <person name="Lee S.J."/>
            <person name="Kim Y."/>
            <person name="Won Y.J."/>
        </authorList>
    </citation>
    <scope>NUCLEOTIDE SEQUENCE [LARGE SCALE GENOMIC DNA]</scope>
    <source>
        <strain evidence="1">Wonlab-2016</strain>
    </source>
</reference>
<gene>
    <name evidence="1" type="ORF">BaRGS_00020081</name>
</gene>
<dbReference type="EMBL" id="JACVVK020000148">
    <property type="protein sequence ID" value="KAK7488628.1"/>
    <property type="molecule type" value="Genomic_DNA"/>
</dbReference>
<keyword evidence="2" id="KW-1185">Reference proteome</keyword>
<evidence type="ECO:0000313" key="1">
    <source>
        <dbReference type="EMBL" id="KAK7488628.1"/>
    </source>
</evidence>